<feature type="domain" description="YrdC-like" evidence="9">
    <location>
        <begin position="624"/>
        <end position="819"/>
    </location>
</feature>
<evidence type="ECO:0000313" key="10">
    <source>
        <dbReference type="Proteomes" id="UP000694844"/>
    </source>
</evidence>
<dbReference type="GO" id="GO:0000049">
    <property type="term" value="F:tRNA binding"/>
    <property type="evidence" value="ECO:0007669"/>
    <property type="project" value="TreeGrafter"/>
</dbReference>
<evidence type="ECO:0000256" key="2">
    <source>
        <dbReference type="ARBA" id="ARBA00007663"/>
    </source>
</evidence>
<feature type="transmembrane region" description="Helical" evidence="8">
    <location>
        <begin position="566"/>
        <end position="588"/>
    </location>
</feature>
<feature type="transmembrane region" description="Helical" evidence="8">
    <location>
        <begin position="259"/>
        <end position="279"/>
    </location>
</feature>
<feature type="transmembrane region" description="Helical" evidence="8">
    <location>
        <begin position="233"/>
        <end position="253"/>
    </location>
</feature>
<feature type="transmembrane region" description="Helical" evidence="8">
    <location>
        <begin position="490"/>
        <end position="508"/>
    </location>
</feature>
<dbReference type="PANTHER" id="PTHR17490">
    <property type="entry name" value="SUA5"/>
    <property type="match status" value="1"/>
</dbReference>
<dbReference type="GeneID" id="111121247"/>
<reference evidence="11 12" key="1">
    <citation type="submission" date="2025-04" db="UniProtKB">
        <authorList>
            <consortium name="RefSeq"/>
        </authorList>
    </citation>
    <scope>IDENTIFICATION</scope>
    <source>
        <tissue evidence="11 12">Whole sample</tissue>
    </source>
</reference>
<feature type="transmembrane region" description="Helical" evidence="8">
    <location>
        <begin position="82"/>
        <end position="103"/>
    </location>
</feature>
<evidence type="ECO:0000313" key="11">
    <source>
        <dbReference type="RefSeq" id="XP_022318129.1"/>
    </source>
</evidence>
<keyword evidence="10" id="KW-1185">Reference proteome</keyword>
<feature type="transmembrane region" description="Helical" evidence="8">
    <location>
        <begin position="54"/>
        <end position="76"/>
    </location>
</feature>
<dbReference type="GO" id="GO:0003725">
    <property type="term" value="F:double-stranded RNA binding"/>
    <property type="evidence" value="ECO:0007669"/>
    <property type="project" value="InterPro"/>
</dbReference>
<dbReference type="GO" id="GO:0061710">
    <property type="term" value="F:L-threonylcarbamoyladenylate synthase"/>
    <property type="evidence" value="ECO:0007669"/>
    <property type="project" value="UniProtKB-EC"/>
</dbReference>
<gene>
    <name evidence="11 12" type="primary">LOC111121247</name>
</gene>
<feature type="transmembrane region" description="Helical" evidence="8">
    <location>
        <begin position="514"/>
        <end position="533"/>
    </location>
</feature>
<dbReference type="Proteomes" id="UP000694844">
    <property type="component" value="Chromosome 2"/>
</dbReference>
<evidence type="ECO:0000256" key="8">
    <source>
        <dbReference type="SAM" id="Phobius"/>
    </source>
</evidence>
<protein>
    <recommendedName>
        <fullName evidence="4">Threonylcarbamoyl-AMP synthase</fullName>
        <ecNumber evidence="3">2.7.7.87</ecNumber>
    </recommendedName>
</protein>
<evidence type="ECO:0000256" key="3">
    <source>
        <dbReference type="ARBA" id="ARBA00012584"/>
    </source>
</evidence>
<feature type="transmembrane region" description="Helical" evidence="8">
    <location>
        <begin position="460"/>
        <end position="478"/>
    </location>
</feature>
<feature type="transmembrane region" description="Helical" evidence="8">
    <location>
        <begin position="115"/>
        <end position="136"/>
    </location>
</feature>
<accession>A0A8B8CQT9</accession>
<dbReference type="FunFam" id="3.90.870.10:FF:000010">
    <property type="entry name" value="Si:ch211-153b23.4"/>
    <property type="match status" value="1"/>
</dbReference>
<dbReference type="GO" id="GO:0005737">
    <property type="term" value="C:cytoplasm"/>
    <property type="evidence" value="ECO:0007669"/>
    <property type="project" value="UniProtKB-SubCell"/>
</dbReference>
<dbReference type="InterPro" id="IPR006070">
    <property type="entry name" value="Sua5-like_dom"/>
</dbReference>
<feature type="transmembrane region" description="Helical" evidence="8">
    <location>
        <begin position="169"/>
        <end position="188"/>
    </location>
</feature>
<dbReference type="InterPro" id="IPR017945">
    <property type="entry name" value="DHBP_synth_RibB-like_a/b_dom"/>
</dbReference>
<comment type="subcellular location">
    <subcellularLocation>
        <location evidence="1">Cytoplasm</location>
    </subcellularLocation>
</comment>
<dbReference type="SUPFAM" id="SSF55821">
    <property type="entry name" value="YrdC/RibB"/>
    <property type="match status" value="1"/>
</dbReference>
<feature type="transmembrane region" description="Helical" evidence="8">
    <location>
        <begin position="286"/>
        <end position="305"/>
    </location>
</feature>
<evidence type="ECO:0000256" key="5">
    <source>
        <dbReference type="ARBA" id="ARBA00022490"/>
    </source>
</evidence>
<dbReference type="OrthoDB" id="3648309at2759"/>
<feature type="transmembrane region" description="Helical" evidence="8">
    <location>
        <begin position="23"/>
        <end position="42"/>
    </location>
</feature>
<keyword evidence="8" id="KW-1133">Transmembrane helix</keyword>
<dbReference type="PROSITE" id="PS51163">
    <property type="entry name" value="YRDC"/>
    <property type="match status" value="1"/>
</dbReference>
<sequence>MEKQEATSGRSEPFAAVLYSEPGSLGLVCNIIAAFIVAVGNIQGDQHVTELATIVTGLHLILIGGFLQITAGIMGFRRNDHLTGTAFIVFATLWTFQGGMMILTKVLNTDVTKTALPILIAYITVALSLFICSLFVNFIIPPVLVAMTLTLTFESLGLFYTWGKKTAAAFELMIVLAAIYAVIVLTTKGISQRYILPGFGNAPIDPLLIKRNVSKSKKKEKRKNTKYAEPMGLGYLGNIIPASVVCFVGFGYLEDMTGPVIAVSCGSLLNIMASYYSFLRGDLFNSVQFIAHSIFWTSKTLFYFLVTDSDLSIKVAFYGSWGVVLVLLFITVCSSTQTLAVFMYNCLLTLTSVLSVEHIPETTRNYTFGVSAILVWLFTMYISTAHLLNSCAEKPVLPLGSEIVTEDHLFCCSGKERKSKNKTGEEIDDAKRDQTINVLNFLVNMISAIALSPFEISNESFPLSFLLTAGIFGNLLVARYSYARGSLSQAFVGLTNSFLWTAWSLYLFNVAGSATHVAMTVTSVGLCSLSLAMTISMPKIWILQEVSILSLSISLTTDVFNADTKYFALVVSMLLGVIDAYGFILYMVNGMSDTDLLPEGAPLIKGKKACKSQLPCPTFQSRTASDLIKAAKVLETGEVICVPTDTVYALAGSCSKPESISKIYHVKGRPPEKPICLCISNLQQLKVANPPFSALLWRFMDRCYPGGITCVVEKGAWLQNLGVGESVDFVGTKNSVAIRVPDSSVLSYLVSITGPLAITSANPSGEPDSTHHNTVLETLGNKLGGVVCDDESNESVASTVVNCMEIDKGVISYFRIGCVPQKIVDGLFEDVKKEMQTTTP</sequence>
<keyword evidence="8" id="KW-0812">Transmembrane</keyword>
<organism evidence="10 12">
    <name type="scientific">Crassostrea virginica</name>
    <name type="common">Eastern oyster</name>
    <dbReference type="NCBI Taxonomy" id="6565"/>
    <lineage>
        <taxon>Eukaryota</taxon>
        <taxon>Metazoa</taxon>
        <taxon>Spiralia</taxon>
        <taxon>Lophotrochozoa</taxon>
        <taxon>Mollusca</taxon>
        <taxon>Bivalvia</taxon>
        <taxon>Autobranchia</taxon>
        <taxon>Pteriomorphia</taxon>
        <taxon>Ostreida</taxon>
        <taxon>Ostreoidea</taxon>
        <taxon>Ostreidae</taxon>
        <taxon>Crassostrea</taxon>
    </lineage>
</organism>
<dbReference type="AlphaFoldDB" id="A0A8B8CQT9"/>
<dbReference type="KEGG" id="cvn:111121247"/>
<dbReference type="RefSeq" id="XP_022318130.1">
    <property type="nucleotide sequence ID" value="XM_022462422.1"/>
</dbReference>
<evidence type="ECO:0000313" key="12">
    <source>
        <dbReference type="RefSeq" id="XP_022318130.1"/>
    </source>
</evidence>
<dbReference type="Pfam" id="PF01300">
    <property type="entry name" value="Sua5_yciO_yrdC"/>
    <property type="match status" value="1"/>
</dbReference>
<dbReference type="EC" id="2.7.7.87" evidence="3"/>
<feature type="transmembrane region" description="Helical" evidence="8">
    <location>
        <begin position="142"/>
        <end position="162"/>
    </location>
</feature>
<name>A0A8B8CQT9_CRAVI</name>
<dbReference type="InterPro" id="IPR050156">
    <property type="entry name" value="TC-AMP_synthase_SUA5"/>
</dbReference>
<evidence type="ECO:0000256" key="7">
    <source>
        <dbReference type="ARBA" id="ARBA00048366"/>
    </source>
</evidence>
<evidence type="ECO:0000259" key="9">
    <source>
        <dbReference type="PROSITE" id="PS51163"/>
    </source>
</evidence>
<dbReference type="PANTHER" id="PTHR17490:SF14">
    <property type="entry name" value="THREONYLCARBAMOYL-AMP SYNTHASE"/>
    <property type="match status" value="1"/>
</dbReference>
<evidence type="ECO:0000256" key="6">
    <source>
        <dbReference type="ARBA" id="ARBA00022679"/>
    </source>
</evidence>
<feature type="transmembrane region" description="Helical" evidence="8">
    <location>
        <begin position="311"/>
        <end position="332"/>
    </location>
</feature>
<proteinExistence type="inferred from homology"/>
<feature type="transmembrane region" description="Helical" evidence="8">
    <location>
        <begin position="368"/>
        <end position="388"/>
    </location>
</feature>
<evidence type="ECO:0000256" key="4">
    <source>
        <dbReference type="ARBA" id="ARBA00015492"/>
    </source>
</evidence>
<evidence type="ECO:0000256" key="1">
    <source>
        <dbReference type="ARBA" id="ARBA00004496"/>
    </source>
</evidence>
<dbReference type="RefSeq" id="XP_022318129.1">
    <property type="nucleotide sequence ID" value="XM_022462421.1"/>
</dbReference>
<keyword evidence="8" id="KW-0472">Membrane</keyword>
<dbReference type="GO" id="GO:0006450">
    <property type="term" value="P:regulation of translational fidelity"/>
    <property type="evidence" value="ECO:0007669"/>
    <property type="project" value="TreeGrafter"/>
</dbReference>
<comment type="catalytic activity">
    <reaction evidence="7">
        <text>L-threonine + hydrogencarbonate + ATP = L-threonylcarbamoyladenylate + diphosphate + H2O</text>
        <dbReference type="Rhea" id="RHEA:36407"/>
        <dbReference type="ChEBI" id="CHEBI:15377"/>
        <dbReference type="ChEBI" id="CHEBI:17544"/>
        <dbReference type="ChEBI" id="CHEBI:30616"/>
        <dbReference type="ChEBI" id="CHEBI:33019"/>
        <dbReference type="ChEBI" id="CHEBI:57926"/>
        <dbReference type="ChEBI" id="CHEBI:73682"/>
        <dbReference type="EC" id="2.7.7.87"/>
    </reaction>
</comment>
<keyword evidence="6" id="KW-0808">Transferase</keyword>
<comment type="similarity">
    <text evidence="2">Belongs to the SUA5 family.</text>
</comment>
<keyword evidence="5" id="KW-0963">Cytoplasm</keyword>
<dbReference type="Gene3D" id="3.90.870.10">
    <property type="entry name" value="DHBP synthase"/>
    <property type="match status" value="1"/>
</dbReference>